<reference evidence="1 2" key="1">
    <citation type="submission" date="2021-01" db="EMBL/GenBank/DDBJ databases">
        <title>Genomic Encyclopedia of Type Strains, Phase IV (KMG-IV): sequencing the most valuable type-strain genomes for metagenomic binning, comparative biology and taxonomic classification.</title>
        <authorList>
            <person name="Goeker M."/>
        </authorList>
    </citation>
    <scope>NUCLEOTIDE SEQUENCE [LARGE SCALE GENOMIC DNA]</scope>
    <source>
        <strain evidence="1 2">DSM 105482</strain>
    </source>
</reference>
<evidence type="ECO:0008006" key="3">
    <source>
        <dbReference type="Google" id="ProtNLM"/>
    </source>
</evidence>
<proteinExistence type="predicted"/>
<name>A0ABS2QKP7_9BACI</name>
<accession>A0ABS2QKP7</accession>
<protein>
    <recommendedName>
        <fullName evidence="3">Helix-turn-helix domain-containing protein</fullName>
    </recommendedName>
</protein>
<dbReference type="RefSeq" id="WP_204544320.1">
    <property type="nucleotide sequence ID" value="NZ_JAFBFI010000013.1"/>
</dbReference>
<gene>
    <name evidence="1" type="ORF">JOC77_002975</name>
</gene>
<dbReference type="Proteomes" id="UP000823486">
    <property type="component" value="Unassembled WGS sequence"/>
</dbReference>
<sequence length="230" mass="26879">MITFKEKDFFMVSKGLFQKEGLRKTDRMMYIYLSSICQDSPSHLSYAKTKKVREYFGITTPTIKSITNRLTKAELVDVDKKNPLLFELFTRENMNTEGNFFLLHYIILRSHILNANQKLIYAFLMSNARGEEMKTQIPMSKIASGCGIRDDKQLREDIKGLTELGLITQTLKRKRYMSRIQFEKYEYEMCEIPESFTLGIKDSLDSDNLIDYDSSLEDIVDAIFKEKKYG</sequence>
<comment type="caution">
    <text evidence="1">The sequence shown here is derived from an EMBL/GenBank/DDBJ whole genome shotgun (WGS) entry which is preliminary data.</text>
</comment>
<dbReference type="EMBL" id="JAFBFI010000013">
    <property type="protein sequence ID" value="MBM7693535.1"/>
    <property type="molecule type" value="Genomic_DNA"/>
</dbReference>
<evidence type="ECO:0000313" key="2">
    <source>
        <dbReference type="Proteomes" id="UP000823486"/>
    </source>
</evidence>
<evidence type="ECO:0000313" key="1">
    <source>
        <dbReference type="EMBL" id="MBM7693535.1"/>
    </source>
</evidence>
<keyword evidence="2" id="KW-1185">Reference proteome</keyword>
<organism evidence="1 2">
    <name type="scientific">Peribacillus deserti</name>
    <dbReference type="NCBI Taxonomy" id="673318"/>
    <lineage>
        <taxon>Bacteria</taxon>
        <taxon>Bacillati</taxon>
        <taxon>Bacillota</taxon>
        <taxon>Bacilli</taxon>
        <taxon>Bacillales</taxon>
        <taxon>Bacillaceae</taxon>
        <taxon>Peribacillus</taxon>
    </lineage>
</organism>